<evidence type="ECO:0000256" key="4">
    <source>
        <dbReference type="ARBA" id="ARBA00022833"/>
    </source>
</evidence>
<keyword evidence="2" id="KW-0479">Metal-binding</keyword>
<feature type="compositionally biased region" description="Basic residues" evidence="7">
    <location>
        <begin position="324"/>
        <end position="336"/>
    </location>
</feature>
<keyword evidence="10" id="KW-1185">Reference proteome</keyword>
<dbReference type="PROSITE" id="PS51257">
    <property type="entry name" value="PROKAR_LIPOPROTEIN"/>
    <property type="match status" value="1"/>
</dbReference>
<comment type="similarity">
    <text evidence="6">Belongs to the peptidase M48 family.</text>
</comment>
<accession>A0A939GCG1</accession>
<keyword evidence="5 6" id="KW-0482">Metalloprotease</keyword>
<dbReference type="Proteomes" id="UP000664795">
    <property type="component" value="Unassembled WGS sequence"/>
</dbReference>
<comment type="cofactor">
    <cofactor evidence="6">
        <name>Zn(2+)</name>
        <dbReference type="ChEBI" id="CHEBI:29105"/>
    </cofactor>
    <text evidence="6">Binds 1 zinc ion per subunit.</text>
</comment>
<keyword evidence="1 6" id="KW-0645">Protease</keyword>
<name>A0A939GCG1_9BACT</name>
<evidence type="ECO:0000259" key="8">
    <source>
        <dbReference type="Pfam" id="PF01435"/>
    </source>
</evidence>
<keyword evidence="3 6" id="KW-0378">Hydrolase</keyword>
<evidence type="ECO:0000256" key="2">
    <source>
        <dbReference type="ARBA" id="ARBA00022723"/>
    </source>
</evidence>
<dbReference type="GO" id="GO:0046872">
    <property type="term" value="F:metal ion binding"/>
    <property type="evidence" value="ECO:0007669"/>
    <property type="project" value="UniProtKB-KW"/>
</dbReference>
<evidence type="ECO:0000256" key="7">
    <source>
        <dbReference type="SAM" id="MobiDB-lite"/>
    </source>
</evidence>
<comment type="caution">
    <text evidence="9">The sequence shown here is derived from an EMBL/GenBank/DDBJ whole genome shotgun (WGS) entry which is preliminary data.</text>
</comment>
<dbReference type="InterPro" id="IPR001915">
    <property type="entry name" value="Peptidase_M48"/>
</dbReference>
<evidence type="ECO:0000313" key="10">
    <source>
        <dbReference type="Proteomes" id="UP000664795"/>
    </source>
</evidence>
<dbReference type="PANTHER" id="PTHR22726">
    <property type="entry name" value="METALLOENDOPEPTIDASE OMA1"/>
    <property type="match status" value="1"/>
</dbReference>
<dbReference type="CDD" id="cd07331">
    <property type="entry name" value="M48C_Oma1_like"/>
    <property type="match status" value="1"/>
</dbReference>
<dbReference type="GO" id="GO:0051603">
    <property type="term" value="P:proteolysis involved in protein catabolic process"/>
    <property type="evidence" value="ECO:0007669"/>
    <property type="project" value="TreeGrafter"/>
</dbReference>
<gene>
    <name evidence="9" type="ORF">J2I48_22735</name>
</gene>
<organism evidence="9 10">
    <name type="scientific">Fibrella aquatilis</name>
    <dbReference type="NCBI Taxonomy" id="2817059"/>
    <lineage>
        <taxon>Bacteria</taxon>
        <taxon>Pseudomonadati</taxon>
        <taxon>Bacteroidota</taxon>
        <taxon>Cytophagia</taxon>
        <taxon>Cytophagales</taxon>
        <taxon>Spirosomataceae</taxon>
        <taxon>Fibrella</taxon>
    </lineage>
</organism>
<evidence type="ECO:0000313" key="9">
    <source>
        <dbReference type="EMBL" id="MBO0933843.1"/>
    </source>
</evidence>
<evidence type="ECO:0000256" key="1">
    <source>
        <dbReference type="ARBA" id="ARBA00022670"/>
    </source>
</evidence>
<protein>
    <submittedName>
        <fullName evidence="9">M48 family metallopeptidase</fullName>
    </submittedName>
</protein>
<dbReference type="PANTHER" id="PTHR22726:SF1">
    <property type="entry name" value="METALLOENDOPEPTIDASE OMA1, MITOCHONDRIAL"/>
    <property type="match status" value="1"/>
</dbReference>
<reference evidence="9 10" key="1">
    <citation type="submission" date="2021-03" db="EMBL/GenBank/DDBJ databases">
        <title>Fibrella sp. HMF5036 genome sequencing and assembly.</title>
        <authorList>
            <person name="Kang H."/>
            <person name="Kim H."/>
            <person name="Bae S."/>
            <person name="Joh K."/>
        </authorList>
    </citation>
    <scope>NUCLEOTIDE SEQUENCE [LARGE SCALE GENOMIC DNA]</scope>
    <source>
        <strain evidence="9 10">HMF5036</strain>
    </source>
</reference>
<dbReference type="Pfam" id="PF01435">
    <property type="entry name" value="Peptidase_M48"/>
    <property type="match status" value="1"/>
</dbReference>
<dbReference type="Gene3D" id="3.30.2010.10">
    <property type="entry name" value="Metalloproteases ('zincins'), catalytic domain"/>
    <property type="match status" value="1"/>
</dbReference>
<proteinExistence type="inferred from homology"/>
<keyword evidence="4 6" id="KW-0862">Zinc</keyword>
<dbReference type="EMBL" id="JAFMYU010000023">
    <property type="protein sequence ID" value="MBO0933843.1"/>
    <property type="molecule type" value="Genomic_DNA"/>
</dbReference>
<evidence type="ECO:0000256" key="3">
    <source>
        <dbReference type="ARBA" id="ARBA00022801"/>
    </source>
</evidence>
<dbReference type="GO" id="GO:0016020">
    <property type="term" value="C:membrane"/>
    <property type="evidence" value="ECO:0007669"/>
    <property type="project" value="TreeGrafter"/>
</dbReference>
<evidence type="ECO:0000256" key="6">
    <source>
        <dbReference type="RuleBase" id="RU003983"/>
    </source>
</evidence>
<feature type="domain" description="Peptidase M48" evidence="8">
    <location>
        <begin position="70"/>
        <end position="257"/>
    </location>
</feature>
<dbReference type="InterPro" id="IPR051156">
    <property type="entry name" value="Mito/Outer_Membr_Metalloprot"/>
</dbReference>
<sequence>MKRSLFLMLTIGLAIACQRVPLTGRKQFIMVDNGQLLSLSAGQYRDVLNKSQVIRSGSDYQMIQRVGNRLRMAMETYLKSNGYGDRINGFRWEFNLIQNDKVVNATCLPGGKVVFYTGILPYTQTESGVATVMGHEISHAIAAHGAERLSESLLANGLLESGQALINDLSPPQKRQANLLLLQAVGLGYQLGLALPHSRTHESEADHLGLIFMALAGYDPQQAVVFWQRMADSGGSKDPEFLSTHPSDERRVRDLQREMPQAMKYYTVPKNFEEDSAIEAVDTLDLPEPEEELVINKEKKLKRPTTSASYKNRIRKVSTQSTPGKHKQKSTAKKRE</sequence>
<dbReference type="GO" id="GO:0004222">
    <property type="term" value="F:metalloendopeptidase activity"/>
    <property type="evidence" value="ECO:0007669"/>
    <property type="project" value="InterPro"/>
</dbReference>
<feature type="region of interest" description="Disordered" evidence="7">
    <location>
        <begin position="287"/>
        <end position="336"/>
    </location>
</feature>
<evidence type="ECO:0000256" key="5">
    <source>
        <dbReference type="ARBA" id="ARBA00023049"/>
    </source>
</evidence>
<dbReference type="AlphaFoldDB" id="A0A939GCG1"/>